<dbReference type="Proteomes" id="UP000002320">
    <property type="component" value="Unassembled WGS sequence"/>
</dbReference>
<dbReference type="VEuPathDB" id="VectorBase:CQUJHB016280"/>
<dbReference type="InParanoid" id="B0XA81"/>
<name>B0XA81_CULQU</name>
<gene>
    <name evidence="2" type="primary">6049861</name>
    <name evidence="1" type="ORF">CpipJ_CPIJ016112</name>
</gene>
<dbReference type="HOGENOM" id="CLU_1751493_0_0_1"/>
<sequence>MKTTAENDQRRAFAPGDLVYAKVHKRNDWYWEAGKVIERLGSVNYNVWLDGQRSGLIRSHIIHGTSEFGFAQPTTDDVTQAAVVEPEGANQPGIIEHNDGPEPAMIQRPIRQASTGSIPPSCVPVPTTTITRSGREVRLPPRFDHYVMS</sequence>
<accession>B0XA81</accession>
<reference evidence="1" key="1">
    <citation type="submission" date="2007-03" db="EMBL/GenBank/DDBJ databases">
        <title>Annotation of Culex pipiens quinquefasciatus.</title>
        <authorList>
            <consortium name="The Broad Institute Genome Sequencing Platform"/>
            <person name="Atkinson P.W."/>
            <person name="Hemingway J."/>
            <person name="Christensen B.M."/>
            <person name="Higgs S."/>
            <person name="Kodira C."/>
            <person name="Hannick L."/>
            <person name="Megy K."/>
            <person name="O'Leary S."/>
            <person name="Pearson M."/>
            <person name="Haas B.J."/>
            <person name="Mauceli E."/>
            <person name="Wortman J.R."/>
            <person name="Lee N.H."/>
            <person name="Guigo R."/>
            <person name="Stanke M."/>
            <person name="Alvarado L."/>
            <person name="Amedeo P."/>
            <person name="Antoine C.H."/>
            <person name="Arensburger P."/>
            <person name="Bidwell S.L."/>
            <person name="Crawford M."/>
            <person name="Camaro F."/>
            <person name="Devon K."/>
            <person name="Engels R."/>
            <person name="Hammond M."/>
            <person name="Howarth C."/>
            <person name="Koehrsen M."/>
            <person name="Lawson D."/>
            <person name="Montgomery P."/>
            <person name="Nene V."/>
            <person name="Nusbaum C."/>
            <person name="Puiu D."/>
            <person name="Romero-Severson J."/>
            <person name="Severson D.W."/>
            <person name="Shumway M."/>
            <person name="Sisk P."/>
            <person name="Stolte C."/>
            <person name="Zeng Q."/>
            <person name="Eisenstadt E."/>
            <person name="Fraser-Liggett C."/>
            <person name="Strausberg R."/>
            <person name="Galagan J."/>
            <person name="Birren B."/>
            <person name="Collins F.H."/>
        </authorList>
    </citation>
    <scope>NUCLEOTIDE SEQUENCE [LARGE SCALE GENOMIC DNA]</scope>
    <source>
        <strain evidence="1">JHB</strain>
    </source>
</reference>
<dbReference type="KEGG" id="cqu:CpipJ_CPIJ016112"/>
<keyword evidence="3" id="KW-1185">Reference proteome</keyword>
<evidence type="ECO:0000313" key="2">
    <source>
        <dbReference type="EnsemblMetazoa" id="CPIJ016112-PA"/>
    </source>
</evidence>
<evidence type="ECO:0000313" key="1">
    <source>
        <dbReference type="EMBL" id="EDS43546.1"/>
    </source>
</evidence>
<dbReference type="AlphaFoldDB" id="B0XA81"/>
<evidence type="ECO:0000313" key="3">
    <source>
        <dbReference type="Proteomes" id="UP000002320"/>
    </source>
</evidence>
<dbReference type="STRING" id="7176.B0XA81"/>
<reference evidence="2" key="2">
    <citation type="submission" date="2020-05" db="UniProtKB">
        <authorList>
            <consortium name="EnsemblMetazoa"/>
        </authorList>
    </citation>
    <scope>IDENTIFICATION</scope>
    <source>
        <strain evidence="2">JHB</strain>
    </source>
</reference>
<dbReference type="OrthoDB" id="7761602at2759"/>
<protein>
    <submittedName>
        <fullName evidence="1 2">Uncharacterized protein</fullName>
    </submittedName>
</protein>
<organism>
    <name type="scientific">Culex quinquefasciatus</name>
    <name type="common">Southern house mosquito</name>
    <name type="synonym">Culex pungens</name>
    <dbReference type="NCBI Taxonomy" id="7176"/>
    <lineage>
        <taxon>Eukaryota</taxon>
        <taxon>Metazoa</taxon>
        <taxon>Ecdysozoa</taxon>
        <taxon>Arthropoda</taxon>
        <taxon>Hexapoda</taxon>
        <taxon>Insecta</taxon>
        <taxon>Pterygota</taxon>
        <taxon>Neoptera</taxon>
        <taxon>Endopterygota</taxon>
        <taxon>Diptera</taxon>
        <taxon>Nematocera</taxon>
        <taxon>Culicoidea</taxon>
        <taxon>Culicidae</taxon>
        <taxon>Culicinae</taxon>
        <taxon>Culicini</taxon>
        <taxon>Culex</taxon>
        <taxon>Culex</taxon>
    </lineage>
</organism>
<dbReference type="OMA" id="GPEPAMI"/>
<dbReference type="VEuPathDB" id="VectorBase:CPIJ016112"/>
<proteinExistence type="predicted"/>
<dbReference type="EMBL" id="DS232571">
    <property type="protein sequence ID" value="EDS43546.1"/>
    <property type="molecule type" value="Genomic_DNA"/>
</dbReference>
<dbReference type="EnsemblMetazoa" id="CPIJ016112-RA">
    <property type="protein sequence ID" value="CPIJ016112-PA"/>
    <property type="gene ID" value="CPIJ016112"/>
</dbReference>